<organism evidence="1 2">
    <name type="scientific">Phytohabitans kaempferiae</name>
    <dbReference type="NCBI Taxonomy" id="1620943"/>
    <lineage>
        <taxon>Bacteria</taxon>
        <taxon>Bacillati</taxon>
        <taxon>Actinomycetota</taxon>
        <taxon>Actinomycetes</taxon>
        <taxon>Micromonosporales</taxon>
        <taxon>Micromonosporaceae</taxon>
    </lineage>
</organism>
<proteinExistence type="predicted"/>
<dbReference type="RefSeq" id="WP_377256552.1">
    <property type="nucleotide sequence ID" value="NZ_JBHLUH010000061.1"/>
</dbReference>
<keyword evidence="2" id="KW-1185">Reference proteome</keyword>
<protein>
    <submittedName>
        <fullName evidence="1">Uncharacterized protein</fullName>
    </submittedName>
</protein>
<sequence>MARLVQERADRLTERLRASVPDLRARVRHDHVQSAIIHGSWVELNRDAERRDTDDVVVELLFMRDGRRATVTIYDRDQSTLVDEDLPFDPAAGAGQALAAAQRALALIEEHVAEIEAELRAAG</sequence>
<comment type="caution">
    <text evidence="1">The sequence shown here is derived from an EMBL/GenBank/DDBJ whole genome shotgun (WGS) entry which is preliminary data.</text>
</comment>
<name>A0ABV6MB09_9ACTN</name>
<evidence type="ECO:0000313" key="2">
    <source>
        <dbReference type="Proteomes" id="UP001589867"/>
    </source>
</evidence>
<dbReference type="Proteomes" id="UP001589867">
    <property type="component" value="Unassembled WGS sequence"/>
</dbReference>
<evidence type="ECO:0000313" key="1">
    <source>
        <dbReference type="EMBL" id="MFC0531689.1"/>
    </source>
</evidence>
<dbReference type="EMBL" id="JBHLUH010000061">
    <property type="protein sequence ID" value="MFC0531689.1"/>
    <property type="molecule type" value="Genomic_DNA"/>
</dbReference>
<gene>
    <name evidence="1" type="ORF">ACFFIA_28985</name>
</gene>
<reference evidence="1 2" key="1">
    <citation type="submission" date="2024-09" db="EMBL/GenBank/DDBJ databases">
        <authorList>
            <person name="Sun Q."/>
            <person name="Mori K."/>
        </authorList>
    </citation>
    <scope>NUCLEOTIDE SEQUENCE [LARGE SCALE GENOMIC DNA]</scope>
    <source>
        <strain evidence="1 2">TBRC 3947</strain>
    </source>
</reference>
<accession>A0ABV6MB09</accession>